<accession>A0A257SH42</accession>
<dbReference type="SUPFAM" id="SSF52540">
    <property type="entry name" value="P-loop containing nucleoside triphosphate hydrolases"/>
    <property type="match status" value="1"/>
</dbReference>
<dbReference type="EMBL" id="NCBC01000842">
    <property type="protein sequence ID" value="OYV72533.1"/>
    <property type="molecule type" value="Genomic_DNA"/>
</dbReference>
<reference evidence="2 3" key="1">
    <citation type="submission" date="2017-03" db="EMBL/GenBank/DDBJ databases">
        <title>Lifting the veil on microbial sulfur biogeochemistry in mining wastewaters.</title>
        <authorList>
            <person name="Kantor R.S."/>
            <person name="Colenbrander Nelson T."/>
            <person name="Marshall S."/>
            <person name="Bennett D."/>
            <person name="Apte S."/>
            <person name="Camacho D."/>
            <person name="Thomas B.C."/>
            <person name="Warren L.A."/>
            <person name="Banfield J.F."/>
        </authorList>
    </citation>
    <scope>NUCLEOTIDE SEQUENCE [LARGE SCALE GENOMIC DNA]</scope>
    <source>
        <strain evidence="2">21-59-9</strain>
    </source>
</reference>
<organism evidence="2 3">
    <name type="scientific">Acidithiobacillus ferrivorans</name>
    <dbReference type="NCBI Taxonomy" id="160808"/>
    <lineage>
        <taxon>Bacteria</taxon>
        <taxon>Pseudomonadati</taxon>
        <taxon>Pseudomonadota</taxon>
        <taxon>Acidithiobacillia</taxon>
        <taxon>Acidithiobacillales</taxon>
        <taxon>Acidithiobacillaceae</taxon>
        <taxon>Acidithiobacillus</taxon>
    </lineage>
</organism>
<gene>
    <name evidence="2" type="ORF">B7Z70_14700</name>
</gene>
<dbReference type="Pfam" id="PF00270">
    <property type="entry name" value="DEAD"/>
    <property type="match status" value="1"/>
</dbReference>
<dbReference type="SMART" id="SM00487">
    <property type="entry name" value="DEXDc"/>
    <property type="match status" value="1"/>
</dbReference>
<dbReference type="GO" id="GO:0003677">
    <property type="term" value="F:DNA binding"/>
    <property type="evidence" value="ECO:0007669"/>
    <property type="project" value="TreeGrafter"/>
</dbReference>
<name>A0A257SH42_9PROT</name>
<comment type="caution">
    <text evidence="2">The sequence shown here is derived from an EMBL/GenBank/DDBJ whole genome shotgun (WGS) entry which is preliminary data.</text>
</comment>
<dbReference type="GO" id="GO:0005524">
    <property type="term" value="F:ATP binding"/>
    <property type="evidence" value="ECO:0007669"/>
    <property type="project" value="InterPro"/>
</dbReference>
<dbReference type="InterPro" id="IPR011545">
    <property type="entry name" value="DEAD/DEAH_box_helicase_dom"/>
</dbReference>
<dbReference type="PANTHER" id="PTHR47962">
    <property type="entry name" value="ATP-DEPENDENT HELICASE LHR-RELATED-RELATED"/>
    <property type="match status" value="1"/>
</dbReference>
<feature type="non-terminal residue" evidence="2">
    <location>
        <position position="244"/>
    </location>
</feature>
<dbReference type="PROSITE" id="PS51192">
    <property type="entry name" value="HELICASE_ATP_BIND_1"/>
    <property type="match status" value="1"/>
</dbReference>
<dbReference type="Proteomes" id="UP000216779">
    <property type="component" value="Unassembled WGS sequence"/>
</dbReference>
<dbReference type="InterPro" id="IPR052511">
    <property type="entry name" value="ATP-dep_Helicase"/>
</dbReference>
<protein>
    <recommendedName>
        <fullName evidence="1">Helicase ATP-binding domain-containing protein</fullName>
    </recommendedName>
</protein>
<dbReference type="InterPro" id="IPR027417">
    <property type="entry name" value="P-loop_NTPase"/>
</dbReference>
<evidence type="ECO:0000259" key="1">
    <source>
        <dbReference type="PROSITE" id="PS51192"/>
    </source>
</evidence>
<sequence>MENVFNFREQLIEEYSTFSRSFARIDAADIRERVQREYDQGRYWPEPLIQINPNYKRGHSVQELVREGLLHPDCADIFQVDKAEQRPQPLQLYTHQEEALAKGRQRQSYVVTTGTGSGKSLSFFIPVIDSILKGKEADAHGTPRTRAIVIYPMNALANSQLEELHKFLYGYAADQQPFTVARYTGQESSAERQNIADNPPDILLTNFMMLELILTRFDQDDRRVVEHCHGLEFLILDELHTYRG</sequence>
<dbReference type="GO" id="GO:0016887">
    <property type="term" value="F:ATP hydrolysis activity"/>
    <property type="evidence" value="ECO:0007669"/>
    <property type="project" value="TreeGrafter"/>
</dbReference>
<evidence type="ECO:0000313" key="3">
    <source>
        <dbReference type="Proteomes" id="UP000216779"/>
    </source>
</evidence>
<evidence type="ECO:0000313" key="2">
    <source>
        <dbReference type="EMBL" id="OYV72533.1"/>
    </source>
</evidence>
<dbReference type="Gene3D" id="3.40.50.300">
    <property type="entry name" value="P-loop containing nucleotide triphosphate hydrolases"/>
    <property type="match status" value="1"/>
</dbReference>
<dbReference type="InterPro" id="IPR014001">
    <property type="entry name" value="Helicase_ATP-bd"/>
</dbReference>
<dbReference type="PANTHER" id="PTHR47962:SF5">
    <property type="entry name" value="ATP-DEPENDENT HELICASE LHR-RELATED"/>
    <property type="match status" value="1"/>
</dbReference>
<proteinExistence type="predicted"/>
<feature type="domain" description="Helicase ATP-binding" evidence="1">
    <location>
        <begin position="100"/>
        <end position="244"/>
    </location>
</feature>
<dbReference type="AlphaFoldDB" id="A0A257SH42"/>